<name>A0ABQ3WCW7_9ACTN</name>
<feature type="transmembrane region" description="Helical" evidence="2">
    <location>
        <begin position="126"/>
        <end position="149"/>
    </location>
</feature>
<feature type="transmembrane region" description="Helical" evidence="2">
    <location>
        <begin position="156"/>
        <end position="174"/>
    </location>
</feature>
<feature type="transmembrane region" description="Helical" evidence="2">
    <location>
        <begin position="360"/>
        <end position="381"/>
    </location>
</feature>
<reference evidence="4" key="1">
    <citation type="submission" date="2021-01" db="EMBL/GenBank/DDBJ databases">
        <title>Whole genome shotgun sequence of Actinoplanes capillaceus NBRC 16408.</title>
        <authorList>
            <person name="Komaki H."/>
            <person name="Tamura T."/>
        </authorList>
    </citation>
    <scope>NUCLEOTIDE SEQUENCE [LARGE SCALE GENOMIC DNA]</scope>
    <source>
        <strain evidence="4">NBRC 16408</strain>
    </source>
</reference>
<gene>
    <name evidence="4" type="ORF">Aca07nite_21540</name>
</gene>
<feature type="compositionally biased region" description="Pro residues" evidence="1">
    <location>
        <begin position="403"/>
        <end position="413"/>
    </location>
</feature>
<keyword evidence="4" id="KW-0012">Acyltransferase</keyword>
<keyword evidence="4" id="KW-0808">Transferase</keyword>
<feature type="transmembrane region" description="Helical" evidence="2">
    <location>
        <begin position="210"/>
        <end position="227"/>
    </location>
</feature>
<sequence length="443" mass="48627">MGWLDVLRGYAAVVVALFHLSPAVIGLDMHRAIMSYLDLGRYGVFVFFLVSGYVIPMSMERHGSLRKFWVGRLFRIYPAYLLTIVVILALVAVDILKVNQGLRDETVTGVLGHVTMLHEFVGLRGLIWPFWTLAFEMLFYLVVAGLFGWGLHRLSAWWAGGLALIALVGGKLLPDALFGAGFTDRRILALMLVVLFVASLAGYVIGRRPLVLAAGVIGIGFLALPLFNGHATKWSTAATSWQAVLMLSMLFAGTVIYRMHHRQINRWAGASALLIVLVAAMLTNWLHTGRERDLVTWTIASLLVAVTFAIGFTLRHRAMPKALTWLGEVSYSLYLLHMVVLYVIQYFLPAEVKASTAGRIGIGLLFWLVTLLAAWLCHRLVEQPGQALGRRVQERLRKAFGPDTPPAAEPPATPGDAPTVVLHLAAGPATPGDAPTVVLPRVR</sequence>
<dbReference type="InterPro" id="IPR050879">
    <property type="entry name" value="Acyltransferase_3"/>
</dbReference>
<feature type="transmembrane region" description="Helical" evidence="2">
    <location>
        <begin position="264"/>
        <end position="282"/>
    </location>
</feature>
<dbReference type="GO" id="GO:0016746">
    <property type="term" value="F:acyltransferase activity"/>
    <property type="evidence" value="ECO:0007669"/>
    <property type="project" value="UniProtKB-KW"/>
</dbReference>
<proteinExistence type="predicted"/>
<dbReference type="EMBL" id="BOMF01000040">
    <property type="protein sequence ID" value="GID44879.1"/>
    <property type="molecule type" value="Genomic_DNA"/>
</dbReference>
<evidence type="ECO:0000256" key="2">
    <source>
        <dbReference type="SAM" id="Phobius"/>
    </source>
</evidence>
<feature type="transmembrane region" description="Helical" evidence="2">
    <location>
        <begin position="294"/>
        <end position="314"/>
    </location>
</feature>
<feature type="transmembrane region" description="Helical" evidence="2">
    <location>
        <begin position="77"/>
        <end position="96"/>
    </location>
</feature>
<feature type="domain" description="Acyltransferase 3" evidence="3">
    <location>
        <begin position="187"/>
        <end position="377"/>
    </location>
</feature>
<dbReference type="InterPro" id="IPR002656">
    <property type="entry name" value="Acyl_transf_3_dom"/>
</dbReference>
<keyword evidence="2" id="KW-0472">Membrane</keyword>
<feature type="transmembrane region" description="Helical" evidence="2">
    <location>
        <begin position="39"/>
        <end position="56"/>
    </location>
</feature>
<evidence type="ECO:0000256" key="1">
    <source>
        <dbReference type="SAM" id="MobiDB-lite"/>
    </source>
</evidence>
<organism evidence="4">
    <name type="scientific">Actinoplanes campanulatus</name>
    <dbReference type="NCBI Taxonomy" id="113559"/>
    <lineage>
        <taxon>Bacteria</taxon>
        <taxon>Bacillati</taxon>
        <taxon>Actinomycetota</taxon>
        <taxon>Actinomycetes</taxon>
        <taxon>Micromonosporales</taxon>
        <taxon>Micromonosporaceae</taxon>
        <taxon>Actinoplanes</taxon>
    </lineage>
</organism>
<feature type="transmembrane region" description="Helical" evidence="2">
    <location>
        <begin position="239"/>
        <end position="257"/>
    </location>
</feature>
<protein>
    <submittedName>
        <fullName evidence="4">Acyltransferase</fullName>
    </submittedName>
</protein>
<dbReference type="Pfam" id="PF01757">
    <property type="entry name" value="Acyl_transf_3"/>
    <property type="match status" value="2"/>
</dbReference>
<dbReference type="PANTHER" id="PTHR23028:SF131">
    <property type="entry name" value="BLR2367 PROTEIN"/>
    <property type="match status" value="1"/>
</dbReference>
<evidence type="ECO:0000259" key="3">
    <source>
        <dbReference type="Pfam" id="PF01757"/>
    </source>
</evidence>
<accession>A0ABQ3WCW7</accession>
<feature type="region of interest" description="Disordered" evidence="1">
    <location>
        <begin position="400"/>
        <end position="419"/>
    </location>
</feature>
<evidence type="ECO:0000313" key="4">
    <source>
        <dbReference type="EMBL" id="GID44879.1"/>
    </source>
</evidence>
<feature type="transmembrane region" description="Helical" evidence="2">
    <location>
        <begin position="7"/>
        <end position="27"/>
    </location>
</feature>
<feature type="domain" description="Acyltransferase 3" evidence="3">
    <location>
        <begin position="2"/>
        <end position="169"/>
    </location>
</feature>
<dbReference type="PANTHER" id="PTHR23028">
    <property type="entry name" value="ACETYLTRANSFERASE"/>
    <property type="match status" value="1"/>
</dbReference>
<keyword evidence="2" id="KW-0812">Transmembrane</keyword>
<feature type="transmembrane region" description="Helical" evidence="2">
    <location>
        <begin position="326"/>
        <end position="348"/>
    </location>
</feature>
<feature type="transmembrane region" description="Helical" evidence="2">
    <location>
        <begin position="186"/>
        <end position="205"/>
    </location>
</feature>
<keyword evidence="2" id="KW-1133">Transmembrane helix</keyword>
<comment type="caution">
    <text evidence="4">The sequence shown here is derived from an EMBL/GenBank/DDBJ whole genome shotgun (WGS) entry which is preliminary data.</text>
</comment>